<evidence type="ECO:0000313" key="2">
    <source>
        <dbReference type="Proteomes" id="UP001162162"/>
    </source>
</evidence>
<keyword evidence="2" id="KW-1185">Reference proteome</keyword>
<gene>
    <name evidence="1" type="ORF">NQ318_018319</name>
</gene>
<protein>
    <submittedName>
        <fullName evidence="1">Uncharacterized protein</fullName>
    </submittedName>
</protein>
<sequence>MRVPHIINNDTLLAYQCSPQSLNLVGEDQRTLVAEDLQWDKDHCPSLIDYSVEAISRYFERNPLLDELPGDNCDYLLEILSTDLPLELVIPLIDGIPIYQDQYYWQRRYKDKFGTVITRKPKGWTWKSLYLERHVQKIVEEAQPQYNDEETFDELLNLCSAYVRRFVSLWKLSYFDN</sequence>
<evidence type="ECO:0000313" key="1">
    <source>
        <dbReference type="EMBL" id="KAJ8962337.1"/>
    </source>
</evidence>
<accession>A0AAV8ZDA8</accession>
<comment type="caution">
    <text evidence="1">The sequence shown here is derived from an EMBL/GenBank/DDBJ whole genome shotgun (WGS) entry which is preliminary data.</text>
</comment>
<dbReference type="Proteomes" id="UP001162162">
    <property type="component" value="Unassembled WGS sequence"/>
</dbReference>
<dbReference type="EMBL" id="JAPWTK010000003">
    <property type="protein sequence ID" value="KAJ8962337.1"/>
    <property type="molecule type" value="Genomic_DNA"/>
</dbReference>
<organism evidence="1 2">
    <name type="scientific">Aromia moschata</name>
    <dbReference type="NCBI Taxonomy" id="1265417"/>
    <lineage>
        <taxon>Eukaryota</taxon>
        <taxon>Metazoa</taxon>
        <taxon>Ecdysozoa</taxon>
        <taxon>Arthropoda</taxon>
        <taxon>Hexapoda</taxon>
        <taxon>Insecta</taxon>
        <taxon>Pterygota</taxon>
        <taxon>Neoptera</taxon>
        <taxon>Endopterygota</taxon>
        <taxon>Coleoptera</taxon>
        <taxon>Polyphaga</taxon>
        <taxon>Cucujiformia</taxon>
        <taxon>Chrysomeloidea</taxon>
        <taxon>Cerambycidae</taxon>
        <taxon>Cerambycinae</taxon>
        <taxon>Callichromatini</taxon>
        <taxon>Aromia</taxon>
    </lineage>
</organism>
<dbReference type="AlphaFoldDB" id="A0AAV8ZDA8"/>
<proteinExistence type="predicted"/>
<reference evidence="1" key="1">
    <citation type="journal article" date="2023" name="Insect Mol. Biol.">
        <title>Genome sequencing provides insights into the evolution of gene families encoding plant cell wall-degrading enzymes in longhorned beetles.</title>
        <authorList>
            <person name="Shin N.R."/>
            <person name="Okamura Y."/>
            <person name="Kirsch R."/>
            <person name="Pauchet Y."/>
        </authorList>
    </citation>
    <scope>NUCLEOTIDE SEQUENCE</scope>
    <source>
        <strain evidence="1">AMC_N1</strain>
    </source>
</reference>
<name>A0AAV8ZDA8_9CUCU</name>